<dbReference type="InterPro" id="IPR003812">
    <property type="entry name" value="Fido"/>
</dbReference>
<feature type="binding site" evidence="1">
    <location>
        <begin position="286"/>
        <end position="293"/>
    </location>
    <ligand>
        <name>ATP</name>
        <dbReference type="ChEBI" id="CHEBI:30616"/>
    </ligand>
</feature>
<dbReference type="AlphaFoldDB" id="A0A2H0NC66"/>
<dbReference type="Proteomes" id="UP000230564">
    <property type="component" value="Unassembled WGS sequence"/>
</dbReference>
<organism evidence="4 5">
    <name type="scientific">Candidatus Komeilibacteria bacterium CG11_big_fil_rev_8_21_14_0_20_36_20</name>
    <dbReference type="NCBI Taxonomy" id="1974477"/>
    <lineage>
        <taxon>Bacteria</taxon>
        <taxon>Candidatus Komeiliibacteriota</taxon>
    </lineage>
</organism>
<dbReference type="PANTHER" id="PTHR13504:SF38">
    <property type="entry name" value="FIDO DOMAIN-CONTAINING PROTEIN"/>
    <property type="match status" value="1"/>
</dbReference>
<sequence length="351" mass="41213">MQKLTKRQDLILQFIRKNSGVQNKHILDYLSKELEEDFGRVTIVRDIDVLRKNNMIKRQGAGRNVNYFEAVDNELLKYIDVDNYCSQDLDKRDILYPSFNFKIFKYLEGLFTKSELVGINKWNNDYRARIKKISPTILKKEIERLTIDLSWKSSQIEGNTYSLLDTEILIKEDKEAKGHKREEAIMILNHKKALDFIFSKKNSFKKLSIKDLENIHSLLIDDLGVKKGMRSNLVGITGTNYKPLDNQYQIKEAVQQTLKIINTSKEAIEKAFIATLMVSYIQPFEDGNKRSSRLLSNAILLGDNYCPLSFRSIDEKEYKKAMILFYEQNKVLYFKELFIEQFEFAVKNYFL</sequence>
<evidence type="ECO:0000256" key="2">
    <source>
        <dbReference type="PIRSR" id="PIRSR640198-3"/>
    </source>
</evidence>
<feature type="domain" description="Fido" evidence="3">
    <location>
        <begin position="207"/>
        <end position="340"/>
    </location>
</feature>
<dbReference type="PROSITE" id="PS51459">
    <property type="entry name" value="FIDO"/>
    <property type="match status" value="1"/>
</dbReference>
<dbReference type="InterPro" id="IPR040198">
    <property type="entry name" value="Fido_containing"/>
</dbReference>
<evidence type="ECO:0000259" key="3">
    <source>
        <dbReference type="PROSITE" id="PS51459"/>
    </source>
</evidence>
<gene>
    <name evidence="4" type="ORF">COV55_02985</name>
</gene>
<comment type="caution">
    <text evidence="4">The sequence shown here is derived from an EMBL/GenBank/DDBJ whole genome shotgun (WGS) entry which is preliminary data.</text>
</comment>
<protein>
    <submittedName>
        <fullName evidence="4">Cell filamentation protein Fic</fullName>
    </submittedName>
</protein>
<evidence type="ECO:0000313" key="5">
    <source>
        <dbReference type="Proteomes" id="UP000230564"/>
    </source>
</evidence>
<keyword evidence="1" id="KW-0547">Nucleotide-binding</keyword>
<dbReference type="InterPro" id="IPR036597">
    <property type="entry name" value="Fido-like_dom_sf"/>
</dbReference>
<dbReference type="SUPFAM" id="SSF46785">
    <property type="entry name" value="Winged helix' DNA-binding domain"/>
    <property type="match status" value="1"/>
</dbReference>
<evidence type="ECO:0000313" key="4">
    <source>
        <dbReference type="EMBL" id="PIR06483.1"/>
    </source>
</evidence>
<dbReference type="EMBL" id="PCWQ01000012">
    <property type="protein sequence ID" value="PIR06483.1"/>
    <property type="molecule type" value="Genomic_DNA"/>
</dbReference>
<dbReference type="Gene3D" id="1.10.3290.10">
    <property type="entry name" value="Fido-like domain"/>
    <property type="match status" value="1"/>
</dbReference>
<dbReference type="PANTHER" id="PTHR13504">
    <property type="entry name" value="FIDO DOMAIN-CONTAINING PROTEIN DDB_G0283145"/>
    <property type="match status" value="1"/>
</dbReference>
<feature type="site" description="Important for autoinhibition of adenylyltransferase activity" evidence="2">
    <location>
        <position position="157"/>
    </location>
</feature>
<dbReference type="SUPFAM" id="SSF140931">
    <property type="entry name" value="Fic-like"/>
    <property type="match status" value="1"/>
</dbReference>
<name>A0A2H0NC66_9BACT</name>
<keyword evidence="1" id="KW-0067">ATP-binding</keyword>
<proteinExistence type="predicted"/>
<reference evidence="4 5" key="1">
    <citation type="submission" date="2017-09" db="EMBL/GenBank/DDBJ databases">
        <title>Depth-based differentiation of microbial function through sediment-hosted aquifers and enrichment of novel symbionts in the deep terrestrial subsurface.</title>
        <authorList>
            <person name="Probst A.J."/>
            <person name="Ladd B."/>
            <person name="Jarett J.K."/>
            <person name="Geller-Mcgrath D.E."/>
            <person name="Sieber C.M."/>
            <person name="Emerson J.B."/>
            <person name="Anantharaman K."/>
            <person name="Thomas B.C."/>
            <person name="Malmstrom R."/>
            <person name="Stieglmeier M."/>
            <person name="Klingl A."/>
            <person name="Woyke T."/>
            <person name="Ryan C.M."/>
            <person name="Banfield J.F."/>
        </authorList>
    </citation>
    <scope>NUCLEOTIDE SEQUENCE [LARGE SCALE GENOMIC DNA]</scope>
    <source>
        <strain evidence="4">CG11_big_fil_rev_8_21_14_0_20_36_20</strain>
    </source>
</reference>
<dbReference type="GO" id="GO:0005524">
    <property type="term" value="F:ATP binding"/>
    <property type="evidence" value="ECO:0007669"/>
    <property type="project" value="UniProtKB-KW"/>
</dbReference>
<evidence type="ECO:0000256" key="1">
    <source>
        <dbReference type="PIRSR" id="PIRSR640198-2"/>
    </source>
</evidence>
<dbReference type="InterPro" id="IPR036390">
    <property type="entry name" value="WH_DNA-bd_sf"/>
</dbReference>
<accession>A0A2H0NC66</accession>
<dbReference type="Pfam" id="PF02661">
    <property type="entry name" value="Fic"/>
    <property type="match status" value="1"/>
</dbReference>